<feature type="transmembrane region" description="Helical" evidence="6">
    <location>
        <begin position="266"/>
        <end position="287"/>
    </location>
</feature>
<dbReference type="GO" id="GO:0022857">
    <property type="term" value="F:transmembrane transporter activity"/>
    <property type="evidence" value="ECO:0007669"/>
    <property type="project" value="InterPro"/>
</dbReference>
<gene>
    <name evidence="8" type="ORF">H6P81_013211</name>
</gene>
<dbReference type="InterPro" id="IPR037185">
    <property type="entry name" value="EmrE-like"/>
</dbReference>
<evidence type="ECO:0000256" key="1">
    <source>
        <dbReference type="ARBA" id="ARBA00004141"/>
    </source>
</evidence>
<feature type="transmembrane region" description="Helical" evidence="6">
    <location>
        <begin position="238"/>
        <end position="259"/>
    </location>
</feature>
<dbReference type="InterPro" id="IPR000620">
    <property type="entry name" value="EamA_dom"/>
</dbReference>
<evidence type="ECO:0000256" key="5">
    <source>
        <dbReference type="ARBA" id="ARBA00023136"/>
    </source>
</evidence>
<dbReference type="GO" id="GO:0016020">
    <property type="term" value="C:membrane"/>
    <property type="evidence" value="ECO:0007669"/>
    <property type="project" value="UniProtKB-SubCell"/>
</dbReference>
<dbReference type="EMBL" id="JAINDJ010000005">
    <property type="protein sequence ID" value="KAG9447083.1"/>
    <property type="molecule type" value="Genomic_DNA"/>
</dbReference>
<feature type="transmembrane region" description="Helical" evidence="6">
    <location>
        <begin position="17"/>
        <end position="38"/>
    </location>
</feature>
<evidence type="ECO:0000313" key="8">
    <source>
        <dbReference type="EMBL" id="KAG9447083.1"/>
    </source>
</evidence>
<dbReference type="PANTHER" id="PTHR31218">
    <property type="entry name" value="WAT1-RELATED PROTEIN"/>
    <property type="match status" value="1"/>
</dbReference>
<evidence type="ECO:0000256" key="6">
    <source>
        <dbReference type="RuleBase" id="RU363077"/>
    </source>
</evidence>
<feature type="transmembrane region" description="Helical" evidence="6">
    <location>
        <begin position="135"/>
        <end position="155"/>
    </location>
</feature>
<protein>
    <recommendedName>
        <fullName evidence="6">WAT1-related protein</fullName>
    </recommendedName>
</protein>
<dbReference type="InterPro" id="IPR030184">
    <property type="entry name" value="WAT1-related"/>
</dbReference>
<feature type="domain" description="EamA" evidence="7">
    <location>
        <begin position="19"/>
        <end position="137"/>
    </location>
</feature>
<dbReference type="Proteomes" id="UP000825729">
    <property type="component" value="Unassembled WGS sequence"/>
</dbReference>
<organism evidence="8 9">
    <name type="scientific">Aristolochia fimbriata</name>
    <name type="common">White veined hardy Dutchman's pipe vine</name>
    <dbReference type="NCBI Taxonomy" id="158543"/>
    <lineage>
        <taxon>Eukaryota</taxon>
        <taxon>Viridiplantae</taxon>
        <taxon>Streptophyta</taxon>
        <taxon>Embryophyta</taxon>
        <taxon>Tracheophyta</taxon>
        <taxon>Spermatophyta</taxon>
        <taxon>Magnoliopsida</taxon>
        <taxon>Magnoliidae</taxon>
        <taxon>Piperales</taxon>
        <taxon>Aristolochiaceae</taxon>
        <taxon>Aristolochia</taxon>
    </lineage>
</organism>
<proteinExistence type="inferred from homology"/>
<feature type="transmembrane region" description="Helical" evidence="6">
    <location>
        <begin position="170"/>
        <end position="190"/>
    </location>
</feature>
<keyword evidence="3 6" id="KW-0812">Transmembrane</keyword>
<evidence type="ECO:0000259" key="7">
    <source>
        <dbReference type="Pfam" id="PF00892"/>
    </source>
</evidence>
<dbReference type="SUPFAM" id="SSF103481">
    <property type="entry name" value="Multidrug resistance efflux transporter EmrE"/>
    <property type="match status" value="2"/>
</dbReference>
<sequence>MALAGTATKMAPHASMVFVQLVTATYFVLSKVILVRGISSTVFLVYQFVIATLFMSAVAFIFERRTRPPITKSILGCVFFLALVGITLSQNLLAACLYYITSTIETAIFNMIPIFTYILSVIARQEDLELNTWWGRGKLFGTLLSVSGASTLVFWKGSPVGLQSTSPGDWAIGLAMVVGGTLAFSSWILMLKPMARAFPSEFSLISLMLCCATLQQCVVAAIVSHKLSQWKLKWDLELVDILFGGALNSGLSNVLYTWCASLKGPVFVATFSPLTYAFAAVLETAFLGYTMHIGSVVGAVMIVVGLYIYLWSKAKEEAHLALQEEPDALSSSLISGP</sequence>
<comment type="similarity">
    <text evidence="2 6">Belongs to the drug/metabolite transporter (DMT) superfamily. Plant drug/metabolite exporter (P-DME) (TC 2.A.7.4) family.</text>
</comment>
<feature type="transmembrane region" description="Helical" evidence="6">
    <location>
        <begin position="74"/>
        <end position="100"/>
    </location>
</feature>
<evidence type="ECO:0000313" key="9">
    <source>
        <dbReference type="Proteomes" id="UP000825729"/>
    </source>
</evidence>
<comment type="caution">
    <text evidence="8">The sequence shown here is derived from an EMBL/GenBank/DDBJ whole genome shotgun (WGS) entry which is preliminary data.</text>
</comment>
<feature type="transmembrane region" description="Helical" evidence="6">
    <location>
        <begin position="44"/>
        <end position="62"/>
    </location>
</feature>
<feature type="domain" description="EamA" evidence="7">
    <location>
        <begin position="172"/>
        <end position="310"/>
    </location>
</feature>
<dbReference type="Pfam" id="PF00892">
    <property type="entry name" value="EamA"/>
    <property type="match status" value="2"/>
</dbReference>
<evidence type="ECO:0000256" key="4">
    <source>
        <dbReference type="ARBA" id="ARBA00022989"/>
    </source>
</evidence>
<accession>A0AAV7EE33</accession>
<keyword evidence="9" id="KW-1185">Reference proteome</keyword>
<feature type="transmembrane region" description="Helical" evidence="6">
    <location>
        <begin position="293"/>
        <end position="311"/>
    </location>
</feature>
<dbReference type="AlphaFoldDB" id="A0AAV7EE33"/>
<name>A0AAV7EE33_ARIFI</name>
<evidence type="ECO:0000256" key="3">
    <source>
        <dbReference type="ARBA" id="ARBA00022692"/>
    </source>
</evidence>
<reference evidence="8 9" key="1">
    <citation type="submission" date="2021-07" db="EMBL/GenBank/DDBJ databases">
        <title>The Aristolochia fimbriata genome: insights into angiosperm evolution, floral development and chemical biosynthesis.</title>
        <authorList>
            <person name="Jiao Y."/>
        </authorList>
    </citation>
    <scope>NUCLEOTIDE SEQUENCE [LARGE SCALE GENOMIC DNA]</scope>
    <source>
        <strain evidence="8">IBCAS-2021</strain>
        <tissue evidence="8">Leaf</tissue>
    </source>
</reference>
<evidence type="ECO:0000256" key="2">
    <source>
        <dbReference type="ARBA" id="ARBA00007635"/>
    </source>
</evidence>
<keyword evidence="5 6" id="KW-0472">Membrane</keyword>
<keyword evidence="4 6" id="KW-1133">Transmembrane helix</keyword>
<feature type="transmembrane region" description="Helical" evidence="6">
    <location>
        <begin position="106"/>
        <end position="123"/>
    </location>
</feature>
<comment type="subcellular location">
    <subcellularLocation>
        <location evidence="1 6">Membrane</location>
        <topology evidence="1 6">Multi-pass membrane protein</topology>
    </subcellularLocation>
</comment>
<feature type="transmembrane region" description="Helical" evidence="6">
    <location>
        <begin position="202"/>
        <end position="223"/>
    </location>
</feature>